<organism evidence="2 3">
    <name type="scientific">Streptomyces ossamyceticus</name>
    <dbReference type="NCBI Taxonomy" id="249581"/>
    <lineage>
        <taxon>Bacteria</taxon>
        <taxon>Bacillati</taxon>
        <taxon>Actinomycetota</taxon>
        <taxon>Actinomycetes</taxon>
        <taxon>Kitasatosporales</taxon>
        <taxon>Streptomycetaceae</taxon>
        <taxon>Streptomyces</taxon>
    </lineage>
</organism>
<comment type="caution">
    <text evidence="2">The sequence shown here is derived from an EMBL/GenBank/DDBJ whole genome shotgun (WGS) entry which is preliminary data.</text>
</comment>
<dbReference type="Pfam" id="PF04149">
    <property type="entry name" value="DUF397"/>
    <property type="match status" value="1"/>
</dbReference>
<dbReference type="RefSeq" id="WP_355399870.1">
    <property type="nucleotide sequence ID" value="NZ_JBEGHN010000004.1"/>
</dbReference>
<dbReference type="EMBL" id="JBEXPZ010000037">
    <property type="protein sequence ID" value="MET9848173.1"/>
    <property type="molecule type" value="Genomic_DNA"/>
</dbReference>
<reference evidence="2 3" key="1">
    <citation type="submission" date="2024-06" db="EMBL/GenBank/DDBJ databases">
        <title>The Natural Products Discovery Center: Release of the First 8490 Sequenced Strains for Exploring Actinobacteria Biosynthetic Diversity.</title>
        <authorList>
            <person name="Kalkreuter E."/>
            <person name="Kautsar S.A."/>
            <person name="Yang D."/>
            <person name="Bader C.D."/>
            <person name="Teijaro C.N."/>
            <person name="Fluegel L."/>
            <person name="Davis C.M."/>
            <person name="Simpson J.R."/>
            <person name="Lauterbach L."/>
            <person name="Steele A.D."/>
            <person name="Gui C."/>
            <person name="Meng S."/>
            <person name="Li G."/>
            <person name="Viehrig K."/>
            <person name="Ye F."/>
            <person name="Su P."/>
            <person name="Kiefer A.F."/>
            <person name="Nichols A."/>
            <person name="Cepeda A.J."/>
            <person name="Yan W."/>
            <person name="Fan B."/>
            <person name="Jiang Y."/>
            <person name="Adhikari A."/>
            <person name="Zheng C.-J."/>
            <person name="Schuster L."/>
            <person name="Cowan T.M."/>
            <person name="Smanski M.J."/>
            <person name="Chevrette M.G."/>
            <person name="De Carvalho L.P.S."/>
            <person name="Shen B."/>
        </authorList>
    </citation>
    <scope>NUCLEOTIDE SEQUENCE [LARGE SCALE GENOMIC DNA]</scope>
    <source>
        <strain evidence="2 3">NPDC006434</strain>
    </source>
</reference>
<feature type="domain" description="DUF397" evidence="1">
    <location>
        <begin position="9"/>
        <end position="58"/>
    </location>
</feature>
<gene>
    <name evidence="2" type="ORF">ABZZ21_27275</name>
</gene>
<name>A0ABV2V2X6_9ACTN</name>
<evidence type="ECO:0000313" key="3">
    <source>
        <dbReference type="Proteomes" id="UP001550210"/>
    </source>
</evidence>
<dbReference type="InterPro" id="IPR007278">
    <property type="entry name" value="DUF397"/>
</dbReference>
<sequence length="68" mass="7569">MALSDPVSAWRKSSVSENTNCVEVCLRGDRTLVRDSKCPDELLVIIGAPGWKYFLSAIQSNHGDFRLD</sequence>
<evidence type="ECO:0000259" key="1">
    <source>
        <dbReference type="Pfam" id="PF04149"/>
    </source>
</evidence>
<protein>
    <submittedName>
        <fullName evidence="2">DUF397 domain-containing protein</fullName>
    </submittedName>
</protein>
<evidence type="ECO:0000313" key="2">
    <source>
        <dbReference type="EMBL" id="MET9848173.1"/>
    </source>
</evidence>
<proteinExistence type="predicted"/>
<dbReference type="Proteomes" id="UP001550210">
    <property type="component" value="Unassembled WGS sequence"/>
</dbReference>
<accession>A0ABV2V2X6</accession>
<keyword evidence="3" id="KW-1185">Reference proteome</keyword>